<protein>
    <submittedName>
        <fullName evidence="2">Uncharacterized protein</fullName>
    </submittedName>
</protein>
<comment type="caution">
    <text evidence="2">The sequence shown here is derived from an EMBL/GenBank/DDBJ whole genome shotgun (WGS) entry which is preliminary data.</text>
</comment>
<dbReference type="EMBL" id="BSYO01000006">
    <property type="protein sequence ID" value="GMH06167.1"/>
    <property type="molecule type" value="Genomic_DNA"/>
</dbReference>
<dbReference type="AlphaFoldDB" id="A0AAD3S8S1"/>
<gene>
    <name evidence="2" type="ORF">Nepgr_008007</name>
</gene>
<accession>A0AAD3S8S1</accession>
<reference evidence="2" key="1">
    <citation type="submission" date="2023-05" db="EMBL/GenBank/DDBJ databases">
        <title>Nepenthes gracilis genome sequencing.</title>
        <authorList>
            <person name="Fukushima K."/>
        </authorList>
    </citation>
    <scope>NUCLEOTIDE SEQUENCE</scope>
    <source>
        <strain evidence="2">SING2019-196</strain>
    </source>
</reference>
<evidence type="ECO:0000313" key="3">
    <source>
        <dbReference type="Proteomes" id="UP001279734"/>
    </source>
</evidence>
<dbReference type="Proteomes" id="UP001279734">
    <property type="component" value="Unassembled WGS sequence"/>
</dbReference>
<feature type="compositionally biased region" description="Basic and acidic residues" evidence="1">
    <location>
        <begin position="11"/>
        <end position="29"/>
    </location>
</feature>
<evidence type="ECO:0000256" key="1">
    <source>
        <dbReference type="SAM" id="MobiDB-lite"/>
    </source>
</evidence>
<name>A0AAD3S8S1_NEPGR</name>
<proteinExistence type="predicted"/>
<evidence type="ECO:0000313" key="2">
    <source>
        <dbReference type="EMBL" id="GMH06167.1"/>
    </source>
</evidence>
<organism evidence="2 3">
    <name type="scientific">Nepenthes gracilis</name>
    <name type="common">Slender pitcher plant</name>
    <dbReference type="NCBI Taxonomy" id="150966"/>
    <lineage>
        <taxon>Eukaryota</taxon>
        <taxon>Viridiplantae</taxon>
        <taxon>Streptophyta</taxon>
        <taxon>Embryophyta</taxon>
        <taxon>Tracheophyta</taxon>
        <taxon>Spermatophyta</taxon>
        <taxon>Magnoliopsida</taxon>
        <taxon>eudicotyledons</taxon>
        <taxon>Gunneridae</taxon>
        <taxon>Pentapetalae</taxon>
        <taxon>Caryophyllales</taxon>
        <taxon>Nepenthaceae</taxon>
        <taxon>Nepenthes</taxon>
    </lineage>
</organism>
<feature type="compositionally biased region" description="Polar residues" evidence="1">
    <location>
        <begin position="33"/>
        <end position="43"/>
    </location>
</feature>
<feature type="region of interest" description="Disordered" evidence="1">
    <location>
        <begin position="1"/>
        <end position="52"/>
    </location>
</feature>
<sequence>MPQEQTEDPLIQEKHQREKACPNRTEQDKPAGLSNSRGQTGSNKRPREKGSENTAAQLAAYYISTALCWPVCCSYRVLWDAKVGSDVDGLHGLSVDLGLHGPFTGNAVVVDAGLRIMADGAILMLLAVFLSQLP</sequence>
<keyword evidence="3" id="KW-1185">Reference proteome</keyword>